<evidence type="ECO:0000313" key="2">
    <source>
        <dbReference type="Proteomes" id="UP001629249"/>
    </source>
</evidence>
<dbReference type="Proteomes" id="UP001629249">
    <property type="component" value="Unassembled WGS sequence"/>
</dbReference>
<protein>
    <submittedName>
        <fullName evidence="1">M14 family metallopeptidase</fullName>
    </submittedName>
</protein>
<sequence length="364" mass="40210">MSSSKVFSQSYAEARYRFCDAVKARGFHLETRVLEGHTGLLGEALATDATIVGDPLAPELIIVTSGVHGIEGYSGSACQLSILEDDELLRKAERAGKALLLIHAVSPFSFSYGRRANENNVDINRNFIDFSSVRPANSGYAELHPLMLPEAWPPGDQNRDAIRAYQLERGMQAFRDALSTGQQVHPEGLFYSGLEPEWSNRVLREIVGMNSASRQRAIWLDIHTGLGPYGFGEKILVDMRSNDADADGWADAKRIWGHDVVSLSAGESVSSNASGAACALLQSEFPSIDSMSLVIEFGTLSMTETLEALRFDHWVYRNRNLPNYDTLAREARKTMLKAFYPASDLWRGMILGQMRAVMEQTLAA</sequence>
<organism evidence="1 2">
    <name type="scientific">Paraburkholderia agricolaris</name>
    <dbReference type="NCBI Taxonomy" id="2152888"/>
    <lineage>
        <taxon>Bacteria</taxon>
        <taxon>Pseudomonadati</taxon>
        <taxon>Pseudomonadota</taxon>
        <taxon>Betaproteobacteria</taxon>
        <taxon>Burkholderiales</taxon>
        <taxon>Burkholderiaceae</taxon>
        <taxon>Paraburkholderia</taxon>
    </lineage>
</organism>
<dbReference type="RefSeq" id="WP_408336475.1">
    <property type="nucleotide sequence ID" value="NZ_JAQQFH010000081.1"/>
</dbReference>
<name>A0ABW9A144_9BURK</name>
<evidence type="ECO:0000313" key="1">
    <source>
        <dbReference type="EMBL" id="MFL9889212.1"/>
    </source>
</evidence>
<dbReference type="SUPFAM" id="SSF53187">
    <property type="entry name" value="Zn-dependent exopeptidases"/>
    <property type="match status" value="1"/>
</dbReference>
<accession>A0ABW9A144</accession>
<keyword evidence="2" id="KW-1185">Reference proteome</keyword>
<reference evidence="1 2" key="1">
    <citation type="journal article" date="2024" name="Chem. Sci.">
        <title>Discovery of megapolipeptins by genome mining of a Burkholderiales bacteria collection.</title>
        <authorList>
            <person name="Paulo B.S."/>
            <person name="Recchia M.J.J."/>
            <person name="Lee S."/>
            <person name="Fergusson C.H."/>
            <person name="Romanowski S.B."/>
            <person name="Hernandez A."/>
            <person name="Krull N."/>
            <person name="Liu D.Y."/>
            <person name="Cavanagh H."/>
            <person name="Bos A."/>
            <person name="Gray C.A."/>
            <person name="Murphy B.T."/>
            <person name="Linington R.G."/>
            <person name="Eustaquio A.S."/>
        </authorList>
    </citation>
    <scope>NUCLEOTIDE SEQUENCE [LARGE SCALE GENOMIC DNA]</scope>
    <source>
        <strain evidence="1 2">RL16-012-BIC-B</strain>
    </source>
</reference>
<dbReference type="EMBL" id="JAQQFN010000071">
    <property type="protein sequence ID" value="MFL9889212.1"/>
    <property type="molecule type" value="Genomic_DNA"/>
</dbReference>
<dbReference type="Gene3D" id="3.40.630.10">
    <property type="entry name" value="Zn peptidases"/>
    <property type="match status" value="1"/>
</dbReference>
<comment type="caution">
    <text evidence="1">The sequence shown here is derived from an EMBL/GenBank/DDBJ whole genome shotgun (WGS) entry which is preliminary data.</text>
</comment>
<proteinExistence type="predicted"/>
<dbReference type="CDD" id="cd06233">
    <property type="entry name" value="M14-like"/>
    <property type="match status" value="1"/>
</dbReference>
<gene>
    <name evidence="1" type="ORF">PQR66_39755</name>
</gene>
<dbReference type="Pfam" id="PF10994">
    <property type="entry name" value="DUF2817"/>
    <property type="match status" value="1"/>
</dbReference>
<dbReference type="InterPro" id="IPR021259">
    <property type="entry name" value="DUF2817"/>
</dbReference>